<dbReference type="OrthoDB" id="2355214at2"/>
<dbReference type="STRING" id="1462526.BN990_03911"/>
<evidence type="ECO:0000313" key="2">
    <source>
        <dbReference type="Proteomes" id="UP000028875"/>
    </source>
</evidence>
<proteinExistence type="predicted"/>
<dbReference type="AlphaFoldDB" id="A0A024QG74"/>
<sequence>MEIKIRNLTPSVVKEIDEKAKEEKLSRQVYLKNMIENHTMMSEINERELELKNTLDKNSEIIHLVGTQLERSTDLFIQLIEEGGL</sequence>
<dbReference type="eggNOG" id="ENOG502ZVG6">
    <property type="taxonomic scope" value="Bacteria"/>
</dbReference>
<accession>A0A024QG74</accession>
<keyword evidence="2" id="KW-1185">Reference proteome</keyword>
<comment type="caution">
    <text evidence="1">The sequence shown here is derived from an EMBL/GenBank/DDBJ whole genome shotgun (WGS) entry which is preliminary data.</text>
</comment>
<reference evidence="2" key="2">
    <citation type="submission" date="2014-05" db="EMBL/GenBank/DDBJ databases">
        <title>Draft genome sequence of Virgibacillus massiliensis Vm-5.</title>
        <authorList>
            <person name="Khelaifia S."/>
            <person name="Croce O."/>
            <person name="Lagier J.C."/>
            <person name="Raoult D."/>
        </authorList>
    </citation>
    <scope>NUCLEOTIDE SEQUENCE [LARGE SCALE GENOMIC DNA]</scope>
    <source>
        <strain evidence="2">Vm-5</strain>
    </source>
</reference>
<protein>
    <submittedName>
        <fullName evidence="1">Uncharacterized protein</fullName>
    </submittedName>
</protein>
<name>A0A024QG74_9BACI</name>
<dbReference type="RefSeq" id="WP_021292562.1">
    <property type="nucleotide sequence ID" value="NZ_BNER01000005.1"/>
</dbReference>
<organism evidence="1 2">
    <name type="scientific">Virgibacillus massiliensis</name>
    <dbReference type="NCBI Taxonomy" id="1462526"/>
    <lineage>
        <taxon>Bacteria</taxon>
        <taxon>Bacillati</taxon>
        <taxon>Bacillota</taxon>
        <taxon>Bacilli</taxon>
        <taxon>Bacillales</taxon>
        <taxon>Bacillaceae</taxon>
        <taxon>Virgibacillus</taxon>
    </lineage>
</organism>
<dbReference type="Proteomes" id="UP000028875">
    <property type="component" value="Unassembled WGS sequence"/>
</dbReference>
<dbReference type="EMBL" id="CCDP010000003">
    <property type="protein sequence ID" value="CDQ41538.1"/>
    <property type="molecule type" value="Genomic_DNA"/>
</dbReference>
<gene>
    <name evidence="1" type="ORF">BN990_03911</name>
</gene>
<reference evidence="1 2" key="1">
    <citation type="submission" date="2014-03" db="EMBL/GenBank/DDBJ databases">
        <authorList>
            <person name="Urmite Genomes U."/>
        </authorList>
    </citation>
    <scope>NUCLEOTIDE SEQUENCE [LARGE SCALE GENOMIC DNA]</scope>
    <source>
        <strain evidence="1 2">Vm-5</strain>
    </source>
</reference>
<evidence type="ECO:0000313" key="1">
    <source>
        <dbReference type="EMBL" id="CDQ41538.1"/>
    </source>
</evidence>